<evidence type="ECO:0000259" key="1">
    <source>
        <dbReference type="PROSITE" id="PS50846"/>
    </source>
</evidence>
<sequence length="68" mass="7420">MERTFKTNAKCAGCVAKIGEKLNHTPGITEWSIDLTNPNRTLLINSSLTDNEIITLVSEAGFKAEKLA</sequence>
<feature type="domain" description="HMA" evidence="1">
    <location>
        <begin position="1"/>
        <end position="65"/>
    </location>
</feature>
<dbReference type="RefSeq" id="WP_021930523.1">
    <property type="nucleotide sequence ID" value="NZ_AP023322.1"/>
</dbReference>
<dbReference type="KEGG" id="copr:Cop2CBH44_18430"/>
<dbReference type="SUPFAM" id="SSF55008">
    <property type="entry name" value="HMA, heavy metal-associated domain"/>
    <property type="match status" value="1"/>
</dbReference>
<dbReference type="Gene3D" id="3.30.70.100">
    <property type="match status" value="1"/>
</dbReference>
<name>A0A7G1HVB8_9BACT</name>
<dbReference type="Pfam" id="PF00403">
    <property type="entry name" value="HMA"/>
    <property type="match status" value="1"/>
</dbReference>
<dbReference type="InterPro" id="IPR036163">
    <property type="entry name" value="HMA_dom_sf"/>
</dbReference>
<dbReference type="EMBL" id="AP023322">
    <property type="protein sequence ID" value="BCI63490.1"/>
    <property type="molecule type" value="Genomic_DNA"/>
</dbReference>
<dbReference type="PROSITE" id="PS50846">
    <property type="entry name" value="HMA_2"/>
    <property type="match status" value="1"/>
</dbReference>
<dbReference type="Proteomes" id="UP000594042">
    <property type="component" value="Chromosome"/>
</dbReference>
<accession>A0A7G1HVB8</accession>
<dbReference type="GO" id="GO:0046872">
    <property type="term" value="F:metal ion binding"/>
    <property type="evidence" value="ECO:0007669"/>
    <property type="project" value="InterPro"/>
</dbReference>
<dbReference type="CDD" id="cd00371">
    <property type="entry name" value="HMA"/>
    <property type="match status" value="1"/>
</dbReference>
<evidence type="ECO:0000313" key="3">
    <source>
        <dbReference type="Proteomes" id="UP000594042"/>
    </source>
</evidence>
<reference evidence="3" key="1">
    <citation type="submission" date="2020-07" db="EMBL/GenBank/DDBJ databases">
        <title>Complete genome sequencing of Coprobacter sp. strain 2CBH44.</title>
        <authorList>
            <person name="Sakamoto M."/>
            <person name="Murakami T."/>
            <person name="Mori H."/>
        </authorList>
    </citation>
    <scope>NUCLEOTIDE SEQUENCE [LARGE SCALE GENOMIC DNA]</scope>
    <source>
        <strain evidence="3">2CBH44</strain>
    </source>
</reference>
<dbReference type="InterPro" id="IPR006121">
    <property type="entry name" value="HMA_dom"/>
</dbReference>
<organism evidence="2 3">
    <name type="scientific">Coprobacter secundus subsp. similis</name>
    <dbReference type="NCBI Taxonomy" id="2751153"/>
    <lineage>
        <taxon>Bacteria</taxon>
        <taxon>Pseudomonadati</taxon>
        <taxon>Bacteroidota</taxon>
        <taxon>Bacteroidia</taxon>
        <taxon>Bacteroidales</taxon>
        <taxon>Barnesiellaceae</taxon>
        <taxon>Coprobacter</taxon>
    </lineage>
</organism>
<gene>
    <name evidence="2" type="ORF">Cop2CBH44_18430</name>
</gene>
<proteinExistence type="predicted"/>
<evidence type="ECO:0000313" key="2">
    <source>
        <dbReference type="EMBL" id="BCI63490.1"/>
    </source>
</evidence>
<keyword evidence="3" id="KW-1185">Reference proteome</keyword>
<protein>
    <recommendedName>
        <fullName evidence="1">HMA domain-containing protein</fullName>
    </recommendedName>
</protein>
<dbReference type="AlphaFoldDB" id="A0A7G1HVB8"/>